<comment type="caution">
    <text evidence="1">The sequence shown here is derived from an EMBL/GenBank/DDBJ whole genome shotgun (WGS) entry which is preliminary data.</text>
</comment>
<name>A0A9W6FXX7_9BACT</name>
<dbReference type="Gene3D" id="1.10.3210.10">
    <property type="entry name" value="Hypothetical protein af1432"/>
    <property type="match status" value="1"/>
</dbReference>
<protein>
    <submittedName>
        <fullName evidence="1">Phosphohydrolase</fullName>
    </submittedName>
</protein>
<dbReference type="InterPro" id="IPR052194">
    <property type="entry name" value="MESH1"/>
</dbReference>
<dbReference type="AlphaFoldDB" id="A0A9W6FXX7"/>
<proteinExistence type="predicted"/>
<dbReference type="SUPFAM" id="SSF109604">
    <property type="entry name" value="HD-domain/PDEase-like"/>
    <property type="match status" value="1"/>
</dbReference>
<dbReference type="PANTHER" id="PTHR46246:SF1">
    <property type="entry name" value="GUANOSINE-3',5'-BIS(DIPHOSPHATE) 3'-PYROPHOSPHOHYDROLASE MESH1"/>
    <property type="match status" value="1"/>
</dbReference>
<dbReference type="PANTHER" id="PTHR46246">
    <property type="entry name" value="GUANOSINE-3',5'-BIS(DIPHOSPHATE) 3'-PYROPHOSPHOHYDROLASE MESH1"/>
    <property type="match status" value="1"/>
</dbReference>
<organism evidence="1 2">
    <name type="scientific">Geobacter hydrogenophilus</name>
    <dbReference type="NCBI Taxonomy" id="40983"/>
    <lineage>
        <taxon>Bacteria</taxon>
        <taxon>Pseudomonadati</taxon>
        <taxon>Thermodesulfobacteriota</taxon>
        <taxon>Desulfuromonadia</taxon>
        <taxon>Geobacterales</taxon>
        <taxon>Geobacteraceae</taxon>
        <taxon>Geobacter</taxon>
    </lineage>
</organism>
<gene>
    <name evidence="1" type="ORF">GHYDROH2_03630</name>
</gene>
<accession>A0A9W6FXX7</accession>
<evidence type="ECO:0000313" key="2">
    <source>
        <dbReference type="Proteomes" id="UP001144352"/>
    </source>
</evidence>
<dbReference type="Proteomes" id="UP001144352">
    <property type="component" value="Unassembled WGS sequence"/>
</dbReference>
<dbReference type="Pfam" id="PF13328">
    <property type="entry name" value="HD_4"/>
    <property type="match status" value="1"/>
</dbReference>
<reference evidence="1" key="1">
    <citation type="submission" date="2022-12" db="EMBL/GenBank/DDBJ databases">
        <title>Reference genome sequencing for broad-spectrum identification of bacterial and archaeal isolates by mass spectrometry.</title>
        <authorList>
            <person name="Sekiguchi Y."/>
            <person name="Tourlousse D.M."/>
        </authorList>
    </citation>
    <scope>NUCLEOTIDE SEQUENCE</scope>
    <source>
        <strain evidence="1">H2</strain>
    </source>
</reference>
<evidence type="ECO:0000313" key="1">
    <source>
        <dbReference type="EMBL" id="GLI36862.1"/>
    </source>
</evidence>
<dbReference type="EMBL" id="BSDS01000001">
    <property type="protein sequence ID" value="GLI36862.1"/>
    <property type="molecule type" value="Genomic_DNA"/>
</dbReference>
<dbReference type="GO" id="GO:0008893">
    <property type="term" value="F:guanosine-3',5'-bis(diphosphate) 3'-diphosphatase activity"/>
    <property type="evidence" value="ECO:0007669"/>
    <property type="project" value="TreeGrafter"/>
</dbReference>
<keyword evidence="2" id="KW-1185">Reference proteome</keyword>
<sequence>MAVTGGTMSEMEGMMTQLTWQDLYIKAYRFAALAHSGQTVPDTDIPYLMHLSLVSMEVIASFSAEPDVDTALAVQCALLHDVIEDTAITYEQVLADFGPMVAAGVLALTKDERFPSKQEQLADSLRRIREQSREVWMVKLADRITNLQPPPSYWTTEKRQSYRAEAVSILDSLGEASPCLAGRLREKIDAYAVHLYPKSETL</sequence>